<comment type="caution">
    <text evidence="2">The sequence shown here is derived from an EMBL/GenBank/DDBJ whole genome shotgun (WGS) entry which is preliminary data.</text>
</comment>
<dbReference type="InterPro" id="IPR001810">
    <property type="entry name" value="F-box_dom"/>
</dbReference>
<gene>
    <name evidence="2" type="ORF">TWF506_009342</name>
</gene>
<evidence type="ECO:0000313" key="3">
    <source>
        <dbReference type="Proteomes" id="UP001307849"/>
    </source>
</evidence>
<proteinExistence type="predicted"/>
<protein>
    <recommendedName>
        <fullName evidence="1">F-box domain-containing protein</fullName>
    </recommendedName>
</protein>
<reference evidence="2 3" key="1">
    <citation type="submission" date="2019-10" db="EMBL/GenBank/DDBJ databases">
        <authorList>
            <person name="Palmer J.M."/>
        </authorList>
    </citation>
    <scope>NUCLEOTIDE SEQUENCE [LARGE SCALE GENOMIC DNA]</scope>
    <source>
        <strain evidence="2 3">TWF506</strain>
    </source>
</reference>
<evidence type="ECO:0000313" key="2">
    <source>
        <dbReference type="EMBL" id="KAK6513178.1"/>
    </source>
</evidence>
<evidence type="ECO:0000259" key="1">
    <source>
        <dbReference type="PROSITE" id="PS50181"/>
    </source>
</evidence>
<dbReference type="CDD" id="cd09917">
    <property type="entry name" value="F-box_SF"/>
    <property type="match status" value="1"/>
</dbReference>
<dbReference type="SUPFAM" id="SSF81383">
    <property type="entry name" value="F-box domain"/>
    <property type="match status" value="1"/>
</dbReference>
<dbReference type="InterPro" id="IPR036047">
    <property type="entry name" value="F-box-like_dom_sf"/>
</dbReference>
<dbReference type="AlphaFoldDB" id="A0AAN8RRG7"/>
<dbReference type="Gene3D" id="1.20.1280.50">
    <property type="match status" value="1"/>
</dbReference>
<name>A0AAN8RRG7_9PEZI</name>
<keyword evidence="3" id="KW-1185">Reference proteome</keyword>
<dbReference type="Proteomes" id="UP001307849">
    <property type="component" value="Unassembled WGS sequence"/>
</dbReference>
<dbReference type="EMBL" id="JAVHJM010000006">
    <property type="protein sequence ID" value="KAK6513178.1"/>
    <property type="molecule type" value="Genomic_DNA"/>
</dbReference>
<dbReference type="PROSITE" id="PS50181">
    <property type="entry name" value="FBOX"/>
    <property type="match status" value="1"/>
</dbReference>
<sequence length="450" mass="51621">MAALESDNHSLDVETLGGAESPATRQCQFQRIPTEVLFNIFSFCTTESLLESVSKTCQRFRTVCVALYLQDMNVGNPFDLKMRERYSDRLLAVRNVKVPLPITLYQYRYGNTDFCRSLFSEFEQNSIQQLVDKIAGGLLPSVKSFSMAYYDYHAGDFPTVMNALSENQPAELRQLSVEVFETISMQSGLKRTKKRDIKYPRGLESIKIGLWGDSPFTVLFFDPFDILSSSYDTLKVLELSMNSWEGKYRNRAVFPGVRVLKFSQTSQDRYQSDVVARDLNVAFPGVEELWLDSREISVGYETEMSDRKYADVMSWKSRRWVLDRFTKWGHMKKVKKVELRYVMAKRYPETRARSDQRFATCTVRDLVRAWITDGMVELQTVHCAGHEVIEGSGRNVDITFEVARVDADTLAEMIAKGKHATELRVKLVDSKYNSKGEVAPRRGIKTLPKS</sequence>
<organism evidence="2 3">
    <name type="scientific">Arthrobotrys conoides</name>
    <dbReference type="NCBI Taxonomy" id="74498"/>
    <lineage>
        <taxon>Eukaryota</taxon>
        <taxon>Fungi</taxon>
        <taxon>Dikarya</taxon>
        <taxon>Ascomycota</taxon>
        <taxon>Pezizomycotina</taxon>
        <taxon>Orbiliomycetes</taxon>
        <taxon>Orbiliales</taxon>
        <taxon>Orbiliaceae</taxon>
        <taxon>Arthrobotrys</taxon>
    </lineage>
</organism>
<feature type="domain" description="F-box" evidence="1">
    <location>
        <begin position="26"/>
        <end position="63"/>
    </location>
</feature>
<dbReference type="Pfam" id="PF12937">
    <property type="entry name" value="F-box-like"/>
    <property type="match status" value="1"/>
</dbReference>
<accession>A0AAN8RRG7</accession>